<feature type="compositionally biased region" description="Polar residues" evidence="1">
    <location>
        <begin position="172"/>
        <end position="187"/>
    </location>
</feature>
<feature type="compositionally biased region" description="Low complexity" evidence="1">
    <location>
        <begin position="118"/>
        <end position="131"/>
    </location>
</feature>
<proteinExistence type="predicted"/>
<feature type="region of interest" description="Disordered" evidence="1">
    <location>
        <begin position="388"/>
        <end position="415"/>
    </location>
</feature>
<dbReference type="EMBL" id="MU857041">
    <property type="protein sequence ID" value="KAK4150946.1"/>
    <property type="molecule type" value="Genomic_DNA"/>
</dbReference>
<feature type="compositionally biased region" description="Low complexity" evidence="1">
    <location>
        <begin position="21"/>
        <end position="37"/>
    </location>
</feature>
<evidence type="ECO:0000313" key="3">
    <source>
        <dbReference type="Proteomes" id="UP001302745"/>
    </source>
</evidence>
<comment type="caution">
    <text evidence="2">The sequence shown here is derived from an EMBL/GenBank/DDBJ whole genome shotgun (WGS) entry which is preliminary data.</text>
</comment>
<feature type="compositionally biased region" description="Basic and acidic residues" evidence="1">
    <location>
        <begin position="86"/>
        <end position="95"/>
    </location>
</feature>
<feature type="region of interest" description="Disordered" evidence="1">
    <location>
        <begin position="244"/>
        <end position="289"/>
    </location>
</feature>
<feature type="compositionally biased region" description="Polar residues" evidence="1">
    <location>
        <begin position="96"/>
        <end position="111"/>
    </location>
</feature>
<organism evidence="2 3">
    <name type="scientific">Chaetomidium leptoderma</name>
    <dbReference type="NCBI Taxonomy" id="669021"/>
    <lineage>
        <taxon>Eukaryota</taxon>
        <taxon>Fungi</taxon>
        <taxon>Dikarya</taxon>
        <taxon>Ascomycota</taxon>
        <taxon>Pezizomycotina</taxon>
        <taxon>Sordariomycetes</taxon>
        <taxon>Sordariomycetidae</taxon>
        <taxon>Sordariales</taxon>
        <taxon>Chaetomiaceae</taxon>
        <taxon>Chaetomidium</taxon>
    </lineage>
</organism>
<feature type="compositionally biased region" description="Polar residues" evidence="1">
    <location>
        <begin position="205"/>
        <end position="218"/>
    </location>
</feature>
<dbReference type="AlphaFoldDB" id="A0AAN6VIT2"/>
<evidence type="ECO:0000256" key="1">
    <source>
        <dbReference type="SAM" id="MobiDB-lite"/>
    </source>
</evidence>
<protein>
    <submittedName>
        <fullName evidence="2">Uncharacterized protein</fullName>
    </submittedName>
</protein>
<sequence length="415" mass="43962">MESRNHSLGLPLPTARRPMSRRAGSSSSEASHGSSTSHRSHGSEEQFVLSPSQTPASENAPLRVMISRYATDHAVARNGLLLAKEVNARSRDSESISKTASYSRVTPSSKSRPIAIESSGGRPTDPTSTSSPIPPEPLSARGDIVGGYFPLHEDPLSRVHTPHPFHPDTDMARQSSLQRTAESSKSGAETRPLSPAHASEPVHGSLSNPRSVLTSPDTPISSYIPSGFHDNVALPMGKYYPSNWEQRHGKVPQNRPSTATLPTGPAIKSESQVPKYRGEQMPPRPGSDVKRRLQQYQRDMVAQAAMAANALIAAGGSANSAALSSLRGVPLPRAQLAANFLRTHKPLAPRLQPVGSPGPVTPMSLEAECYLSLGAPGGGMAADFSGLEIGPRAGKGKQRRKDSCSSPLELSAASI</sequence>
<dbReference type="Proteomes" id="UP001302745">
    <property type="component" value="Unassembled WGS sequence"/>
</dbReference>
<reference evidence="2" key="2">
    <citation type="submission" date="2023-05" db="EMBL/GenBank/DDBJ databases">
        <authorList>
            <consortium name="Lawrence Berkeley National Laboratory"/>
            <person name="Steindorff A."/>
            <person name="Hensen N."/>
            <person name="Bonometti L."/>
            <person name="Westerberg I."/>
            <person name="Brannstrom I.O."/>
            <person name="Guillou S."/>
            <person name="Cros-Aarteil S."/>
            <person name="Calhoun S."/>
            <person name="Haridas S."/>
            <person name="Kuo A."/>
            <person name="Mondo S."/>
            <person name="Pangilinan J."/>
            <person name="Riley R."/>
            <person name="Labutti K."/>
            <person name="Andreopoulos B."/>
            <person name="Lipzen A."/>
            <person name="Chen C."/>
            <person name="Yanf M."/>
            <person name="Daum C."/>
            <person name="Ng V."/>
            <person name="Clum A."/>
            <person name="Ohm R."/>
            <person name="Martin F."/>
            <person name="Silar P."/>
            <person name="Natvig D."/>
            <person name="Lalanne C."/>
            <person name="Gautier V."/>
            <person name="Ament-Velasquez S.L."/>
            <person name="Kruys A."/>
            <person name="Hutchinson M.I."/>
            <person name="Powell A.J."/>
            <person name="Barry K."/>
            <person name="Miller A.N."/>
            <person name="Grigoriev I.V."/>
            <person name="Debuchy R."/>
            <person name="Gladieux P."/>
            <person name="Thoren M.H."/>
            <person name="Johannesson H."/>
        </authorList>
    </citation>
    <scope>NUCLEOTIDE SEQUENCE</scope>
    <source>
        <strain evidence="2">CBS 538.74</strain>
    </source>
</reference>
<feature type="region of interest" description="Disordered" evidence="1">
    <location>
        <begin position="1"/>
        <end position="59"/>
    </location>
</feature>
<evidence type="ECO:0000313" key="2">
    <source>
        <dbReference type="EMBL" id="KAK4150946.1"/>
    </source>
</evidence>
<name>A0AAN6VIT2_9PEZI</name>
<feature type="compositionally biased region" description="Polar residues" evidence="1">
    <location>
        <begin position="404"/>
        <end position="415"/>
    </location>
</feature>
<gene>
    <name evidence="2" type="ORF">C8A00DRAFT_17579</name>
</gene>
<feature type="region of interest" description="Disordered" evidence="1">
    <location>
        <begin position="84"/>
        <end position="218"/>
    </location>
</feature>
<keyword evidence="3" id="KW-1185">Reference proteome</keyword>
<reference evidence="2" key="1">
    <citation type="journal article" date="2023" name="Mol. Phylogenet. Evol.">
        <title>Genome-scale phylogeny and comparative genomics of the fungal order Sordariales.</title>
        <authorList>
            <person name="Hensen N."/>
            <person name="Bonometti L."/>
            <person name="Westerberg I."/>
            <person name="Brannstrom I.O."/>
            <person name="Guillou S."/>
            <person name="Cros-Aarteil S."/>
            <person name="Calhoun S."/>
            <person name="Haridas S."/>
            <person name="Kuo A."/>
            <person name="Mondo S."/>
            <person name="Pangilinan J."/>
            <person name="Riley R."/>
            <person name="LaButti K."/>
            <person name="Andreopoulos B."/>
            <person name="Lipzen A."/>
            <person name="Chen C."/>
            <person name="Yan M."/>
            <person name="Daum C."/>
            <person name="Ng V."/>
            <person name="Clum A."/>
            <person name="Steindorff A."/>
            <person name="Ohm R.A."/>
            <person name="Martin F."/>
            <person name="Silar P."/>
            <person name="Natvig D.O."/>
            <person name="Lalanne C."/>
            <person name="Gautier V."/>
            <person name="Ament-Velasquez S.L."/>
            <person name="Kruys A."/>
            <person name="Hutchinson M.I."/>
            <person name="Powell A.J."/>
            <person name="Barry K."/>
            <person name="Miller A.N."/>
            <person name="Grigoriev I.V."/>
            <person name="Debuchy R."/>
            <person name="Gladieux P."/>
            <person name="Hiltunen Thoren M."/>
            <person name="Johannesson H."/>
        </authorList>
    </citation>
    <scope>NUCLEOTIDE SEQUENCE</scope>
    <source>
        <strain evidence="2">CBS 538.74</strain>
    </source>
</reference>
<accession>A0AAN6VIT2</accession>